<gene>
    <name evidence="1" type="ORF">EQZ20_09905</name>
</gene>
<reference evidence="1 2" key="1">
    <citation type="submission" date="2019-01" db="EMBL/GenBank/DDBJ databases">
        <title>Genome sequence of Bacillus glycinifermentans SRCM103574.</title>
        <authorList>
            <person name="Kong H.-J."/>
            <person name="Jeong S.-Y."/>
            <person name="Jeong D.-Y."/>
        </authorList>
    </citation>
    <scope>NUCLEOTIDE SEQUENCE [LARGE SCALE GENOMIC DNA]</scope>
    <source>
        <strain evidence="1 2">SRCM103574</strain>
    </source>
</reference>
<dbReference type="KEGG" id="bgy:BGLY_1929"/>
<accession>A0AAJ4D294</accession>
<sequence>MTELNAKERVLVALYLEYQKDLPMLENVDANCLGMSQQMFYEAIKKLENEGFLNNVKYTKPYGVLLQFAYLSRFGINYVEEKLKIDEHLSKPEKLKEIARKLAKGGYNEIKDIAIKLAAELLKN</sequence>
<dbReference type="RefSeq" id="WP_046132697.1">
    <property type="nucleotide sequence ID" value="NZ_CP035232.1"/>
</dbReference>
<dbReference type="SUPFAM" id="SSF46785">
    <property type="entry name" value="Winged helix' DNA-binding domain"/>
    <property type="match status" value="1"/>
</dbReference>
<evidence type="ECO:0000313" key="2">
    <source>
        <dbReference type="Proteomes" id="UP000288675"/>
    </source>
</evidence>
<dbReference type="EMBL" id="CP035232">
    <property type="protein sequence ID" value="QAT65204.1"/>
    <property type="molecule type" value="Genomic_DNA"/>
</dbReference>
<dbReference type="Gene3D" id="1.10.10.10">
    <property type="entry name" value="Winged helix-like DNA-binding domain superfamily/Winged helix DNA-binding domain"/>
    <property type="match status" value="1"/>
</dbReference>
<dbReference type="GeneID" id="82852998"/>
<dbReference type="InterPro" id="IPR036388">
    <property type="entry name" value="WH-like_DNA-bd_sf"/>
</dbReference>
<name>A0AAJ4D294_9BACI</name>
<dbReference type="AlphaFoldDB" id="A0AAJ4D294"/>
<evidence type="ECO:0000313" key="1">
    <source>
        <dbReference type="EMBL" id="QAT65204.1"/>
    </source>
</evidence>
<dbReference type="InterPro" id="IPR036390">
    <property type="entry name" value="WH_DNA-bd_sf"/>
</dbReference>
<organism evidence="1 2">
    <name type="scientific">Bacillus glycinifermentans</name>
    <dbReference type="NCBI Taxonomy" id="1664069"/>
    <lineage>
        <taxon>Bacteria</taxon>
        <taxon>Bacillati</taxon>
        <taxon>Bacillota</taxon>
        <taxon>Bacilli</taxon>
        <taxon>Bacillales</taxon>
        <taxon>Bacillaceae</taxon>
        <taxon>Bacillus</taxon>
    </lineage>
</organism>
<proteinExistence type="predicted"/>
<dbReference type="Proteomes" id="UP000288675">
    <property type="component" value="Chromosome"/>
</dbReference>
<protein>
    <submittedName>
        <fullName evidence="1">Uncharacterized protein</fullName>
    </submittedName>
</protein>